<dbReference type="PANTHER" id="PTHR13395:SF6">
    <property type="entry name" value="SISTER CHROMATID COHESION PROTEIN DCC1"/>
    <property type="match status" value="1"/>
</dbReference>
<proteinExistence type="inferred from homology"/>
<evidence type="ECO:0000256" key="2">
    <source>
        <dbReference type="ARBA" id="ARBA00022705"/>
    </source>
</evidence>
<evidence type="ECO:0000313" key="3">
    <source>
        <dbReference type="EMBL" id="JAT54889.1"/>
    </source>
</evidence>
<name>A0A1D1YJS1_9ARAE</name>
<accession>A0A1D1YJS1</accession>
<dbReference type="GO" id="GO:0000785">
    <property type="term" value="C:chromatin"/>
    <property type="evidence" value="ECO:0007669"/>
    <property type="project" value="TreeGrafter"/>
</dbReference>
<dbReference type="GO" id="GO:0006260">
    <property type="term" value="P:DNA replication"/>
    <property type="evidence" value="ECO:0007669"/>
    <property type="project" value="UniProtKB-KW"/>
</dbReference>
<dbReference type="AlphaFoldDB" id="A0A1D1YJS1"/>
<gene>
    <name evidence="3" type="primary">dscc1</name>
    <name evidence="3" type="ORF">g.38135</name>
</gene>
<dbReference type="EMBL" id="GDJX01013047">
    <property type="protein sequence ID" value="JAT54889.1"/>
    <property type="molecule type" value="Transcribed_RNA"/>
</dbReference>
<sequence length="412" mass="45994">ENWRSRVRRREMEPAGGEEAWAGGAESVLGMSPESSLSVRYHSLFGSHGDLLLLEVDDMLLPDILHQGATIRGQPHEDAVLCTASTTYGLKFVGTSNTVFLVPPGNPSYKHGENGCSNGEPNSSAVPEAVASVIKAAPGTMELVQVAPKLDKLKSLLRERPYMLDEDEDMREMEIGVKYISGLYRWEDLVNLIQASDEELMAGLRSLSAIEIDGVWRIVNERSMDDILKMILNNSTIHGWQISSMKEDEVVPILVSDGFPRNIVLHCLGTYGHKSEDLGGIVWNLDEQRVCLHFAKQALSGGKMKLENFVEKWMSSLPHGMHAALEMLEGEVLYESIGVETWIRAFSVFDLPSTPAERFAVLFQERPKWAWKDLQPYIRDLQVPGLSSEALLIKYTRRTQPTADAEPIFSAR</sequence>
<evidence type="ECO:0000256" key="1">
    <source>
        <dbReference type="ARBA" id="ARBA00007017"/>
    </source>
</evidence>
<dbReference type="InterPro" id="IPR019128">
    <property type="entry name" value="Dcc1"/>
</dbReference>
<dbReference type="Pfam" id="PF09724">
    <property type="entry name" value="Dcc1"/>
    <property type="match status" value="1"/>
</dbReference>
<dbReference type="GO" id="GO:0034088">
    <property type="term" value="P:maintenance of mitotic sister chromatid cohesion"/>
    <property type="evidence" value="ECO:0007669"/>
    <property type="project" value="TreeGrafter"/>
</dbReference>
<dbReference type="GO" id="GO:0000775">
    <property type="term" value="C:chromosome, centromeric region"/>
    <property type="evidence" value="ECO:0007669"/>
    <property type="project" value="TreeGrafter"/>
</dbReference>
<dbReference type="PANTHER" id="PTHR13395">
    <property type="entry name" value="SISTER CHROMATID COHESION PROTEIN DCC1-RELATED"/>
    <property type="match status" value="1"/>
</dbReference>
<organism evidence="3">
    <name type="scientific">Anthurium amnicola</name>
    <dbReference type="NCBI Taxonomy" id="1678845"/>
    <lineage>
        <taxon>Eukaryota</taxon>
        <taxon>Viridiplantae</taxon>
        <taxon>Streptophyta</taxon>
        <taxon>Embryophyta</taxon>
        <taxon>Tracheophyta</taxon>
        <taxon>Spermatophyta</taxon>
        <taxon>Magnoliopsida</taxon>
        <taxon>Liliopsida</taxon>
        <taxon>Araceae</taxon>
        <taxon>Pothoideae</taxon>
        <taxon>Potheae</taxon>
        <taxon>Anthurium</taxon>
    </lineage>
</organism>
<comment type="similarity">
    <text evidence="1">Belongs to the DCC1 family.</text>
</comment>
<keyword evidence="2" id="KW-0235">DNA replication</keyword>
<protein>
    <submittedName>
        <fullName evidence="3">Sister chromatid cohesion protein DCC1</fullName>
    </submittedName>
</protein>
<feature type="non-terminal residue" evidence="3">
    <location>
        <position position="1"/>
    </location>
</feature>
<dbReference type="GO" id="GO:0031390">
    <property type="term" value="C:Ctf18 RFC-like complex"/>
    <property type="evidence" value="ECO:0007669"/>
    <property type="project" value="InterPro"/>
</dbReference>
<reference evidence="3" key="1">
    <citation type="submission" date="2015-07" db="EMBL/GenBank/DDBJ databases">
        <title>Transcriptome Assembly of Anthurium amnicola.</title>
        <authorList>
            <person name="Suzuki J."/>
        </authorList>
    </citation>
    <scope>NUCLEOTIDE SEQUENCE</scope>
</reference>